<organism evidence="8 9">
    <name type="scientific">Diploscapter pachys</name>
    <dbReference type="NCBI Taxonomy" id="2018661"/>
    <lineage>
        <taxon>Eukaryota</taxon>
        <taxon>Metazoa</taxon>
        <taxon>Ecdysozoa</taxon>
        <taxon>Nematoda</taxon>
        <taxon>Chromadorea</taxon>
        <taxon>Rhabditida</taxon>
        <taxon>Rhabditina</taxon>
        <taxon>Rhabditomorpha</taxon>
        <taxon>Rhabditoidea</taxon>
        <taxon>Rhabditidae</taxon>
        <taxon>Diploscapter</taxon>
    </lineage>
</organism>
<dbReference type="GO" id="GO:0008270">
    <property type="term" value="F:zinc ion binding"/>
    <property type="evidence" value="ECO:0007669"/>
    <property type="project" value="UniProtKB-KW"/>
</dbReference>
<protein>
    <recommendedName>
        <fullName evidence="7">C2H2-type domain-containing protein</fullName>
    </recommendedName>
</protein>
<evidence type="ECO:0000313" key="8">
    <source>
        <dbReference type="EMBL" id="PAV83826.1"/>
    </source>
</evidence>
<keyword evidence="1" id="KW-0479">Metal-binding</keyword>
<dbReference type="Gene3D" id="3.30.160.60">
    <property type="entry name" value="Classic Zinc Finger"/>
    <property type="match status" value="1"/>
</dbReference>
<sequence length="598" mass="68484">MNFQDRSKYSDEDLFAFLKDPKLLKAYELPILASKNDTKTWKTLNERSVSRTDSTYLDKRKKLSRKTKKGKKSKKKAKSSIKKTEEDSVHSPGLVELSELKPMEGDMVSQSIGENLKVPGPTHASALIAQLNSSSFGVAQRPQMVKKSRKRKNEEDPKKKYTFECLKCKETTIYSHSHKYTKMWYHAGRHIKEEFGIPRYTCELCPFATYGKCLIRPHMVGRHGEEEAHKFIDHRPGWSAHLISELSLELYGDRAALFSKPVNDAPPAYVPPAPDIEEELEAAFPTMIFKLNVGVPYLFFGGEYHHCIRDVFNLKFQVHIKEEHLDLKPWKCNLCGTTRYMKKQLDGHMQAAHSARNIEVIFVSDRSKEDELERLMELAIGKAIQMGGNDPSRATVFVQPTADLPALLHSIQQSPAMSSSSSNTPAPNNVVKTEVGLSMLEQLSSSQFSDQPSTSFDNLDTLFGAASSKTDSTSDSYSANSEKKFCHLCKKYLLFNYRKREDIVKHICVHMREIYQQGRYLCNSCNYQNVCRSRIVKHVLKQHKDPDGYSDNMINWNVDYVRELSTSCFLDADYVVNIMPTRWKKKWIDDERAVDTKE</sequence>
<dbReference type="PANTHER" id="PTHR24403">
    <property type="entry name" value="ZINC FINGER PROTEIN"/>
    <property type="match status" value="1"/>
</dbReference>
<dbReference type="GO" id="GO:0005634">
    <property type="term" value="C:nucleus"/>
    <property type="evidence" value="ECO:0007669"/>
    <property type="project" value="TreeGrafter"/>
</dbReference>
<evidence type="ECO:0000256" key="3">
    <source>
        <dbReference type="ARBA" id="ARBA00022771"/>
    </source>
</evidence>
<keyword evidence="4" id="KW-0862">Zinc</keyword>
<proteinExistence type="predicted"/>
<dbReference type="AlphaFoldDB" id="A0A2A2LC67"/>
<evidence type="ECO:0000313" key="9">
    <source>
        <dbReference type="Proteomes" id="UP000218231"/>
    </source>
</evidence>
<dbReference type="Proteomes" id="UP000218231">
    <property type="component" value="Unassembled WGS sequence"/>
</dbReference>
<feature type="compositionally biased region" description="Basic and acidic residues" evidence="6">
    <location>
        <begin position="40"/>
        <end position="50"/>
    </location>
</feature>
<accession>A0A2A2LC67</accession>
<feature type="region of interest" description="Disordered" evidence="6">
    <location>
        <begin position="40"/>
        <end position="100"/>
    </location>
</feature>
<dbReference type="InterPro" id="IPR050688">
    <property type="entry name" value="Zinc_finger/UBP_domain"/>
</dbReference>
<evidence type="ECO:0000259" key="7">
    <source>
        <dbReference type="PROSITE" id="PS50157"/>
    </source>
</evidence>
<dbReference type="PROSITE" id="PS50157">
    <property type="entry name" value="ZINC_FINGER_C2H2_2"/>
    <property type="match status" value="1"/>
</dbReference>
<feature type="domain" description="C2H2-type" evidence="7">
    <location>
        <begin position="330"/>
        <end position="358"/>
    </location>
</feature>
<gene>
    <name evidence="8" type="ORF">WR25_02325</name>
</gene>
<keyword evidence="3 5" id="KW-0863">Zinc-finger</keyword>
<comment type="caution">
    <text evidence="8">The sequence shown here is derived from an EMBL/GenBank/DDBJ whole genome shotgun (WGS) entry which is preliminary data.</text>
</comment>
<evidence type="ECO:0000256" key="4">
    <source>
        <dbReference type="ARBA" id="ARBA00022833"/>
    </source>
</evidence>
<feature type="compositionally biased region" description="Basic residues" evidence="6">
    <location>
        <begin position="59"/>
        <end position="81"/>
    </location>
</feature>
<dbReference type="SMART" id="SM00355">
    <property type="entry name" value="ZnF_C2H2"/>
    <property type="match status" value="3"/>
</dbReference>
<name>A0A2A2LC67_9BILA</name>
<evidence type="ECO:0000256" key="1">
    <source>
        <dbReference type="ARBA" id="ARBA00022723"/>
    </source>
</evidence>
<keyword evidence="9" id="KW-1185">Reference proteome</keyword>
<reference evidence="8 9" key="1">
    <citation type="journal article" date="2017" name="Curr. Biol.">
        <title>Genome architecture and evolution of a unichromosomal asexual nematode.</title>
        <authorList>
            <person name="Fradin H."/>
            <person name="Zegar C."/>
            <person name="Gutwein M."/>
            <person name="Lucas J."/>
            <person name="Kovtun M."/>
            <person name="Corcoran D."/>
            <person name="Baugh L.R."/>
            <person name="Kiontke K."/>
            <person name="Gunsalus K."/>
            <person name="Fitch D.H."/>
            <person name="Piano F."/>
        </authorList>
    </citation>
    <scope>NUCLEOTIDE SEQUENCE [LARGE SCALE GENOMIC DNA]</scope>
    <source>
        <strain evidence="8">PF1309</strain>
    </source>
</reference>
<dbReference type="GO" id="GO:0045944">
    <property type="term" value="P:positive regulation of transcription by RNA polymerase II"/>
    <property type="evidence" value="ECO:0007669"/>
    <property type="project" value="TreeGrafter"/>
</dbReference>
<dbReference type="PANTHER" id="PTHR24403:SF67">
    <property type="entry name" value="FI01116P-RELATED"/>
    <property type="match status" value="1"/>
</dbReference>
<evidence type="ECO:0000256" key="6">
    <source>
        <dbReference type="SAM" id="MobiDB-lite"/>
    </source>
</evidence>
<dbReference type="InterPro" id="IPR013087">
    <property type="entry name" value="Znf_C2H2_type"/>
</dbReference>
<keyword evidence="2" id="KW-0677">Repeat</keyword>
<evidence type="ECO:0000256" key="5">
    <source>
        <dbReference type="PROSITE-ProRule" id="PRU00042"/>
    </source>
</evidence>
<evidence type="ECO:0000256" key="2">
    <source>
        <dbReference type="ARBA" id="ARBA00022737"/>
    </source>
</evidence>
<dbReference type="EMBL" id="LIAE01006918">
    <property type="protein sequence ID" value="PAV83826.1"/>
    <property type="molecule type" value="Genomic_DNA"/>
</dbReference>